<feature type="domain" description="NADH-quinone oxidoreductase subunit D" evidence="6">
    <location>
        <begin position="324"/>
        <end position="398"/>
    </location>
</feature>
<dbReference type="GO" id="GO:0048038">
    <property type="term" value="F:quinone binding"/>
    <property type="evidence" value="ECO:0007669"/>
    <property type="project" value="InterPro"/>
</dbReference>
<dbReference type="Pfam" id="PF00346">
    <property type="entry name" value="Complex1_49kDa"/>
    <property type="match status" value="2"/>
</dbReference>
<dbReference type="PANTHER" id="PTHR11993">
    <property type="entry name" value="NADH-UBIQUINONE OXIDOREDUCTASE 49 KDA SUBUNIT"/>
    <property type="match status" value="1"/>
</dbReference>
<dbReference type="InterPro" id="IPR022885">
    <property type="entry name" value="NDH1_su_D/H"/>
</dbReference>
<feature type="transmembrane region" description="Helical" evidence="5">
    <location>
        <begin position="372"/>
        <end position="393"/>
    </location>
</feature>
<dbReference type="SUPFAM" id="SSF56762">
    <property type="entry name" value="HydB/Nqo4-like"/>
    <property type="match status" value="1"/>
</dbReference>
<reference evidence="8" key="1">
    <citation type="submission" date="2020-05" db="EMBL/GenBank/DDBJ databases">
        <authorList>
            <person name="Chiriac C."/>
            <person name="Salcher M."/>
            <person name="Ghai R."/>
            <person name="Kavagutti S V."/>
        </authorList>
    </citation>
    <scope>NUCLEOTIDE SEQUENCE</scope>
</reference>
<evidence type="ECO:0000256" key="1">
    <source>
        <dbReference type="ARBA" id="ARBA00005769"/>
    </source>
</evidence>
<dbReference type="Gene3D" id="1.10.645.10">
    <property type="entry name" value="Cytochrome-c3 Hydrogenase, chain B"/>
    <property type="match status" value="1"/>
</dbReference>
<evidence type="ECO:0000256" key="3">
    <source>
        <dbReference type="ARBA" id="ARBA00022967"/>
    </source>
</evidence>
<dbReference type="GO" id="GO:0051287">
    <property type="term" value="F:NAD binding"/>
    <property type="evidence" value="ECO:0007669"/>
    <property type="project" value="InterPro"/>
</dbReference>
<dbReference type="EMBL" id="CAFBMJ010000058">
    <property type="protein sequence ID" value="CAB4904618.1"/>
    <property type="molecule type" value="Genomic_DNA"/>
</dbReference>
<dbReference type="AlphaFoldDB" id="A0A6J7KSH7"/>
<comment type="similarity">
    <text evidence="1">Belongs to the complex I 49 kDa subunit family.</text>
</comment>
<name>A0A6J7KSH7_9ZZZZ</name>
<keyword evidence="3" id="KW-1278">Translocase</keyword>
<keyword evidence="5" id="KW-0812">Transmembrane</keyword>
<dbReference type="InterPro" id="IPR029014">
    <property type="entry name" value="NiFe-Hase_large"/>
</dbReference>
<feature type="domain" description="NADH-quinone oxidoreductase subunit D" evidence="6">
    <location>
        <begin position="153"/>
        <end position="323"/>
    </location>
</feature>
<dbReference type="InterPro" id="IPR014029">
    <property type="entry name" value="NADH_UbQ_OxRdtase_49kDa_CS"/>
</dbReference>
<evidence type="ECO:0000256" key="4">
    <source>
        <dbReference type="ARBA" id="ARBA00023027"/>
    </source>
</evidence>
<evidence type="ECO:0000256" key="5">
    <source>
        <dbReference type="SAM" id="Phobius"/>
    </source>
</evidence>
<dbReference type="EMBL" id="CAFBNR010000014">
    <property type="protein sequence ID" value="CAB4958826.1"/>
    <property type="molecule type" value="Genomic_DNA"/>
</dbReference>
<dbReference type="PROSITE" id="PS00535">
    <property type="entry name" value="COMPLEX1_49K"/>
    <property type="match status" value="1"/>
</dbReference>
<accession>A0A6J7KSH7</accession>
<evidence type="ECO:0000313" key="8">
    <source>
        <dbReference type="EMBL" id="CAB4958826.1"/>
    </source>
</evidence>
<proteinExistence type="inferred from homology"/>
<evidence type="ECO:0000313" key="7">
    <source>
        <dbReference type="EMBL" id="CAB4904618.1"/>
    </source>
</evidence>
<dbReference type="GO" id="GO:0016651">
    <property type="term" value="F:oxidoreductase activity, acting on NAD(P)H"/>
    <property type="evidence" value="ECO:0007669"/>
    <property type="project" value="InterPro"/>
</dbReference>
<dbReference type="PANTHER" id="PTHR11993:SF10">
    <property type="entry name" value="NADH DEHYDROGENASE [UBIQUINONE] IRON-SULFUR PROTEIN 2, MITOCHONDRIAL"/>
    <property type="match status" value="1"/>
</dbReference>
<dbReference type="InterPro" id="IPR001135">
    <property type="entry name" value="NADH_Q_OxRdtase_suD"/>
</dbReference>
<evidence type="ECO:0000256" key="2">
    <source>
        <dbReference type="ARBA" id="ARBA00022448"/>
    </source>
</evidence>
<dbReference type="HAMAP" id="MF_01358">
    <property type="entry name" value="NDH1_NuoD"/>
    <property type="match status" value="1"/>
</dbReference>
<keyword evidence="4" id="KW-0520">NAD</keyword>
<keyword evidence="5" id="KW-1133">Transmembrane helix</keyword>
<protein>
    <submittedName>
        <fullName evidence="8">Unannotated protein</fullName>
    </submittedName>
</protein>
<evidence type="ECO:0000259" key="6">
    <source>
        <dbReference type="Pfam" id="PF00346"/>
    </source>
</evidence>
<keyword evidence="2" id="KW-0813">Transport</keyword>
<sequence>MTILNDPVPAKLGNRQQLSYIASQAADARLNVELETEGMTLNIGPQHPATHGTLRIIARLDGEQVVWAEPSCGYMHRGYEKLTEVRTFPQVTSLVNRIDWLGSFANEVPFILAAEKLMNVEAPPRAQWIRTILFELSRIANVSLFLGDLGVQMGAITPVFLAFRDREYVLNLIESATGGRFHPNFDRIGGLKDDLPAGWIDETKVVMKKLRNFCDEIETLLFGNEIFQSRTRGIGVIPRDVALQYGLSGANLRASGVDWDLRRDQTIPLAYDKVDFKVWTHPDGDSFARCWIRLQETREATKIVDQLLDGIPSGPVMAKVPKIIKVPEGEAWVSTENPLGEMGYYVVSRGDLGPFRVKIRSASFNNISITPWLLRGVYVPDIITILASLYFILGDIDR</sequence>
<organism evidence="8">
    <name type="scientific">freshwater metagenome</name>
    <dbReference type="NCBI Taxonomy" id="449393"/>
    <lineage>
        <taxon>unclassified sequences</taxon>
        <taxon>metagenomes</taxon>
        <taxon>ecological metagenomes</taxon>
    </lineage>
</organism>
<keyword evidence="5" id="KW-0472">Membrane</keyword>
<gene>
    <name evidence="7" type="ORF">UFOPK3573_00842</name>
    <name evidence="8" type="ORF">UFOPK3879_00462</name>
</gene>